<evidence type="ECO:0000313" key="1">
    <source>
        <dbReference type="EMBL" id="GIH19018.1"/>
    </source>
</evidence>
<reference evidence="1" key="1">
    <citation type="submission" date="2021-01" db="EMBL/GenBank/DDBJ databases">
        <title>Whole genome shotgun sequence of Rugosimonospora africana NBRC 104875.</title>
        <authorList>
            <person name="Komaki H."/>
            <person name="Tamura T."/>
        </authorList>
    </citation>
    <scope>NUCLEOTIDE SEQUENCE</scope>
    <source>
        <strain evidence="1">NBRC 104875</strain>
    </source>
</reference>
<proteinExistence type="predicted"/>
<evidence type="ECO:0000313" key="2">
    <source>
        <dbReference type="Proteomes" id="UP000642748"/>
    </source>
</evidence>
<comment type="caution">
    <text evidence="1">The sequence shown here is derived from an EMBL/GenBank/DDBJ whole genome shotgun (WGS) entry which is preliminary data.</text>
</comment>
<dbReference type="Proteomes" id="UP000642748">
    <property type="component" value="Unassembled WGS sequence"/>
</dbReference>
<name>A0A8J3VUT9_9ACTN</name>
<sequence>MKTTYLPVATPGEVWAQLTALRARTIVFDVEPLVAFWDTTQSALEDGIATVLASAVDAGPDSVVFATNSARRPPTSPTVGWATVGYLASARKPLRVAAFHDLPRPGVVVGDQVATDGVLAWRLRYAFMHYTPQLPNVPFGPRLMRHVGRPIRPLLFGNA</sequence>
<gene>
    <name evidence="1" type="ORF">Raf01_71900</name>
</gene>
<keyword evidence="2" id="KW-1185">Reference proteome</keyword>
<organism evidence="1 2">
    <name type="scientific">Rugosimonospora africana</name>
    <dbReference type="NCBI Taxonomy" id="556532"/>
    <lineage>
        <taxon>Bacteria</taxon>
        <taxon>Bacillati</taxon>
        <taxon>Actinomycetota</taxon>
        <taxon>Actinomycetes</taxon>
        <taxon>Micromonosporales</taxon>
        <taxon>Micromonosporaceae</taxon>
        <taxon>Rugosimonospora</taxon>
    </lineage>
</organism>
<accession>A0A8J3VUT9</accession>
<protein>
    <submittedName>
        <fullName evidence="1">Uncharacterized protein</fullName>
    </submittedName>
</protein>
<dbReference type="EMBL" id="BONZ01000075">
    <property type="protein sequence ID" value="GIH19018.1"/>
    <property type="molecule type" value="Genomic_DNA"/>
</dbReference>
<dbReference type="RefSeq" id="WP_203922492.1">
    <property type="nucleotide sequence ID" value="NZ_BONZ01000075.1"/>
</dbReference>
<dbReference type="AlphaFoldDB" id="A0A8J3VUT9"/>